<gene>
    <name evidence="3" type="ordered locus">Metev_2366</name>
</gene>
<organism evidence="3 4">
    <name type="scientific">Methanohalobium evestigatum (strain ATCC BAA-1072 / DSM 3721 / NBRC 107634 / OCM 161 / Z-7303)</name>
    <dbReference type="NCBI Taxonomy" id="644295"/>
    <lineage>
        <taxon>Archaea</taxon>
        <taxon>Methanobacteriati</taxon>
        <taxon>Methanobacteriota</taxon>
        <taxon>Stenosarchaea group</taxon>
        <taxon>Methanomicrobia</taxon>
        <taxon>Methanosarcinales</taxon>
        <taxon>Methanosarcinaceae</taxon>
        <taxon>Methanohalobium</taxon>
    </lineage>
</organism>
<name>D7EC54_METEZ</name>
<evidence type="ECO:0000256" key="1">
    <source>
        <dbReference type="ARBA" id="ARBA00022729"/>
    </source>
</evidence>
<dbReference type="GeneID" id="9348021"/>
<dbReference type="Gene3D" id="2.60.40.1220">
    <property type="match status" value="1"/>
</dbReference>
<feature type="compositionally biased region" description="Polar residues" evidence="2">
    <location>
        <begin position="1688"/>
        <end position="1701"/>
    </location>
</feature>
<dbReference type="RefSeq" id="WP_013195740.1">
    <property type="nucleotide sequence ID" value="NC_014254.1"/>
</dbReference>
<feature type="region of interest" description="Disordered" evidence="2">
    <location>
        <begin position="1686"/>
        <end position="1726"/>
    </location>
</feature>
<feature type="compositionally biased region" description="Polar residues" evidence="2">
    <location>
        <begin position="300"/>
        <end position="328"/>
    </location>
</feature>
<keyword evidence="1" id="KW-0732">Signal</keyword>
<dbReference type="NCBIfam" id="TIGR04207">
    <property type="entry name" value="halo_sig_pep"/>
    <property type="match status" value="1"/>
</dbReference>
<proteinExistence type="predicted"/>
<feature type="region of interest" description="Disordered" evidence="2">
    <location>
        <begin position="1368"/>
        <end position="1391"/>
    </location>
</feature>
<evidence type="ECO:0000313" key="4">
    <source>
        <dbReference type="Proteomes" id="UP000000391"/>
    </source>
</evidence>
<feature type="compositionally biased region" description="Polar residues" evidence="2">
    <location>
        <begin position="1377"/>
        <end position="1387"/>
    </location>
</feature>
<geneLocation type="plasmid" evidence="3 4">
    <name>pMETEV01</name>
</geneLocation>
<feature type="compositionally biased region" description="Polar residues" evidence="2">
    <location>
        <begin position="1707"/>
        <end position="1726"/>
    </location>
</feature>
<dbReference type="KEGG" id="mev:Metev_2366"/>
<evidence type="ECO:0000256" key="2">
    <source>
        <dbReference type="SAM" id="MobiDB-lite"/>
    </source>
</evidence>
<dbReference type="Proteomes" id="UP000000391">
    <property type="component" value="Plasmid pMETEV01"/>
</dbReference>
<evidence type="ECO:0000313" key="3">
    <source>
        <dbReference type="EMBL" id="ADI75176.1"/>
    </source>
</evidence>
<reference evidence="3 4" key="1">
    <citation type="submission" date="2010-06" db="EMBL/GenBank/DDBJ databases">
        <title>Complete sequence plasmid of Methanohalobium evestigatum Z-7303.</title>
        <authorList>
            <consortium name="US DOE Joint Genome Institute"/>
            <person name="Lucas S."/>
            <person name="Copeland A."/>
            <person name="Lapidus A."/>
            <person name="Cheng J.-F."/>
            <person name="Bruce D."/>
            <person name="Goodwin L."/>
            <person name="Pitluck S."/>
            <person name="Saunders E."/>
            <person name="Detter J.C."/>
            <person name="Han C."/>
            <person name="Tapia R."/>
            <person name="Land M."/>
            <person name="Hauser L."/>
            <person name="Kyrpides N."/>
            <person name="Mikhailova N."/>
            <person name="Sieprawska-Lupa M."/>
            <person name="Whitman W.B."/>
            <person name="Anderson I."/>
            <person name="Woyke T."/>
        </authorList>
    </citation>
    <scope>NUCLEOTIDE SEQUENCE [LARGE SCALE GENOMIC DNA]</scope>
    <source>
        <strain evidence="4">ATCC BAA-1072 / DSM 3721 / NBRC 107634 / OCM 161 / Z-7303</strain>
        <plasmid evidence="4">Plasmid pMETEV01</plasmid>
    </source>
</reference>
<keyword evidence="4" id="KW-1185">Reference proteome</keyword>
<feature type="compositionally biased region" description="Polar residues" evidence="2">
    <location>
        <begin position="335"/>
        <end position="367"/>
    </location>
</feature>
<feature type="region of interest" description="Disordered" evidence="2">
    <location>
        <begin position="300"/>
        <end position="367"/>
    </location>
</feature>
<dbReference type="OrthoDB" id="59577at2157"/>
<accession>D7EC54</accession>
<dbReference type="InterPro" id="IPR014755">
    <property type="entry name" value="Cu-Rt/internalin_Ig-like"/>
</dbReference>
<dbReference type="InterPro" id="IPR026452">
    <property type="entry name" value="Surf_glycop_sig_pep"/>
</dbReference>
<protein>
    <submittedName>
        <fullName evidence="3">Uncharacterized protein</fullName>
    </submittedName>
</protein>
<dbReference type="HOGENOM" id="CLU_228125_0_0_2"/>
<dbReference type="EMBL" id="CP002070">
    <property type="protein sequence ID" value="ADI75176.1"/>
    <property type="molecule type" value="Genomic_DNA"/>
</dbReference>
<sequence>MKYRAFILSVLMVLSVFITGIALTATTASAAGGPTVDYVEISGNEHVTHVSGDTYKAPEGHKYNVYAYITELPLPNEPALYYMHGKWTGSDYQNTLSPPENVYTGESPVLSPGTYSNIKVTVEQSGTDTASATLEVKETASSILNLNAPEKISAGDSATVQVDIENTGGIQYKYNTVLSLDSSSIKSKTTESVAKGGSTKLSITIPESETENLESGTHTITVETLDNDGEGDTTTSQVEVIVDQEPPDISNVTIDDDDDGNDVVATGDTVTLSADVSDASAISSVTFDASDFDAGTVQLSGSGNGTYTTDIDVGSSPTEGNQSVTVSSMDEHDNGGSQAEPSNSLTVDNTKPDISNVNITDETDGNGNVTANDSVNITANVSDANGIKSVTADANSFGLSSQVSLTNNGDGTYTKTITVNSKLAKLGSQSLTVSATDEADNGGLQNVESDKLTIDVPHITETITRDNDGNGKTDNVTIKFSEDVNLNDGSSDGIPGLTLDNSNMGITSKDYSASGDQVTVELSSEVDNTASTTNVTYDSTAGNIVTTNGYEITEDMSSVTKTDGANPVISDFTATNPSGQSINIKFNSSEELSIKNVSITGPENVYLNSGFSTTENSAPYEYTATCDTITSDGDYTAELIKAVDFSGNDGASGESDSVIVDSIAPSLDSAEQVDSTSIYVVLSDSNAGIDKSTIDQGDFSLSAGEISSIEKSSIDNGDTSGTVTINLQEIVSNDTITVNLQEDGIADMYGNTRSEGSAEATGMDSFAPTLDEVVGVDKTTIDVTFSDSGSGLDRSTIDLGDFSLSAGEIFSIDKSGINDGDESGTVTINLNDTVNVDNITVSLQSDGIDDLNGNTLSSGSVEITGMEGFKPTLEDANKVDLTTINVTFMDSGTGLNKSSITKSDFSLNTKTDFSIDVSDINNGENRGNVTINLNNPVDTNTVNVSLQNDGIEDMSNNTINDGSSEVSGMDGVSPTLNESANKIDDDTIELKFSDNGTGLDESTISSGDFLLSVGKIASISTTSVIDGDNSGIVTIDLAEPVDNESIIVSFKSNSDGIDDMSGNTLTSGSAEVTGMDHVAPTLDSGNSLDKTTIYVALSDSGTGLDNGTIDKNDFSLSTGVISSIEPSITSGDTSGTVTINLENKVDAENVTVTLVGSINDMSNNNNILDSGSVEVTEMDGVAPTLNSVDKQNLTAIDVDFIDSGTGIDESTIDQGDFSLSAGDISSIDKSGIINGDTSGTVTINLKNKVNADTVTVSLQKDGIDDISGNTRSSDSAEVSGMDGVPPTINEFNVTDPDVKNQNVSIEINSSEKLATIGIDLDIDELGDKLTLDKSNFTKSGDGPYIYTATYEGSVDGKYTATLNTADDAAGNDGASGETYSDSVSIDTTPPEINGFKVNNPTGREINVTINTSEELSTINVGLDGKTFDENDFSLDSNAPYIYTHTYSAGSDGDYTATLNTAKDAAGNDGASSETDDVFIDTIPPGVTSVSGTTVEGGNDRVTIEFNESVIPTDNTWSENEIGSLESPQDTTVPLTNAEFSYSTQVLNITLSENNDAYLKNGNDGLAVTLNNDNISDGSSNHLDSSQNIGTVEGDSDVPGITDANITSDDIVLDSETGTSLDVTINFDEKMDDSTKPTVEITGLTQETTDLSSVNYADSTTLTGTVEITDNDEDTTGSIVVTDAEDLAGNTNSPSESFTVDTQEPKPSINSLNTPLSGNVTLSSTDNTGDSVSSITWKFSTDTSSGTYSEIGTGDSYPWDTTEQVTDEDSTNNGLKVIYRDDAGNINSSTITGFEIDNLKPGISSASITNAPINVSDVGDTQTVTLNFNESMNTSVSPSVQITGTNKTYSVEESSYSDSVWEGTVTIDDDNEDLTAEINVSGAEDLAGNVMADDASNTFTVDTQEPEPTTSIDNKNLSETVDVASYFTINSDDIYSTTFEYGSNKIDEANESSWDSTKASDGDIDFTLTAEDDAGNTGTVTGTATVDNTEPVINEFKVTDPDVENQNISIEVNSSEQLATIGIDLDIDEEGDEAALDLNNFTKSGDGPYIYTATYEGSKDGTYNATLTDAKDYAENNGAYNQNNTTVIDTTNPEITDIGPNKLTDNNQPVIGFNLTEKNLDTLEIKIGNVSDNNKYLNWTDIDLSGTQNPYDEVEFTFDPAAHDVTLNDGEVIVNVSATDTKSNTQTKEWSFEVDTKAPDLKKTYPINDINNNQSVISFNLTEPNLDTLKIQIGNESNNSKYLDWNEFDLSGTSNPYNNVKFTIDPEKRDITFEEGQVVVNVSANDTNSNKMNKKWNFTIDKTTPEVEYSVINSSLSTRDTTYVEVKFNEAIDKTKSDISIETNGHILSFEKAIESNILIFSNHGTLINSKEDKVTGLNNISDNASNFVSLNDEMEIDVFRRTIDSSSWNYVSFPIADDNKPKITKVMEKSDGYTIWKYHDHEWQVYKPGDMHEFTGFEGGLGYMVSSEKDFILSPNINTIYENDLIVPATVEVYDGWNLIGYYEEYRGSDNINQLDIDTYKSPHSKTPMSTSTGEVIWVSLYDLSNGSANYNSGERLGK</sequence>
<keyword evidence="3" id="KW-0614">Plasmid</keyword>